<gene>
    <name evidence="2" type="ORF">NSPWAT_1973</name>
</gene>
<name>A0ABM9HFL4_9BACT</name>
<evidence type="ECO:0000256" key="1">
    <source>
        <dbReference type="SAM" id="Phobius"/>
    </source>
</evidence>
<accession>A0ABM9HFL4</accession>
<dbReference type="NCBIfam" id="TIGR02532">
    <property type="entry name" value="IV_pilin_GFxxxE"/>
    <property type="match status" value="1"/>
</dbReference>
<dbReference type="Proteomes" id="UP001157733">
    <property type="component" value="Chromosome"/>
</dbReference>
<organism evidence="2 3">
    <name type="scientific">Nitrospina watsonii</name>
    <dbReference type="NCBI Taxonomy" id="1323948"/>
    <lineage>
        <taxon>Bacteria</taxon>
        <taxon>Pseudomonadati</taxon>
        <taxon>Nitrospinota/Tectimicrobiota group</taxon>
        <taxon>Nitrospinota</taxon>
        <taxon>Nitrospinia</taxon>
        <taxon>Nitrospinales</taxon>
        <taxon>Nitrospinaceae</taxon>
        <taxon>Nitrospina</taxon>
    </lineage>
</organism>
<keyword evidence="1" id="KW-1133">Transmembrane helix</keyword>
<evidence type="ECO:0008006" key="4">
    <source>
        <dbReference type="Google" id="ProtNLM"/>
    </source>
</evidence>
<evidence type="ECO:0000313" key="3">
    <source>
        <dbReference type="Proteomes" id="UP001157733"/>
    </source>
</evidence>
<dbReference type="EMBL" id="OX336137">
    <property type="protein sequence ID" value="CAI2718829.1"/>
    <property type="molecule type" value="Genomic_DNA"/>
</dbReference>
<evidence type="ECO:0000313" key="2">
    <source>
        <dbReference type="EMBL" id="CAI2718829.1"/>
    </source>
</evidence>
<dbReference type="Pfam" id="PF07963">
    <property type="entry name" value="N_methyl"/>
    <property type="match status" value="1"/>
</dbReference>
<sequence length="266" mass="28932">MNRQDGFTLIEMLITMALGLMILSAVIYTFTQQERLLKDQNADSEIRALARYAMGKMAEDLRAAGAGVPALRRFDSADTTEFSFRTISRDSTNNPLEPGTVVSDITSGDTQISLGNVDGLQAGQTVALYDIEDLADTTISGHDISKTINNVNTGAKKVTLSAGVTANYLAYDTMFNPFDVITYTYDAANDRITRTINGTTSTLISNVTAFTFVYKDVNENALAVPVSASNLNVMRKVEIAITVQDPKKSNASIDMNTDIYFRTTGL</sequence>
<dbReference type="InterPro" id="IPR012902">
    <property type="entry name" value="N_methyl_site"/>
</dbReference>
<feature type="transmembrane region" description="Helical" evidence="1">
    <location>
        <begin position="6"/>
        <end position="30"/>
    </location>
</feature>
<proteinExistence type="predicted"/>
<reference evidence="2 3" key="1">
    <citation type="submission" date="2022-09" db="EMBL/GenBank/DDBJ databases">
        <authorList>
            <person name="Kop L."/>
        </authorList>
    </citation>
    <scope>NUCLEOTIDE SEQUENCE [LARGE SCALE GENOMIC DNA]</scope>
    <source>
        <strain evidence="2 3">347</strain>
    </source>
</reference>
<keyword evidence="1" id="KW-0472">Membrane</keyword>
<keyword evidence="3" id="KW-1185">Reference proteome</keyword>
<protein>
    <recommendedName>
        <fullName evidence="4">Prepilin-type N-terminal cleavage/methylation domain-containing protein</fullName>
    </recommendedName>
</protein>
<keyword evidence="1" id="KW-0812">Transmembrane</keyword>